<organism evidence="1 2">
    <name type="scientific">Streptomyces melanosporofaciens</name>
    <dbReference type="NCBI Taxonomy" id="67327"/>
    <lineage>
        <taxon>Bacteria</taxon>
        <taxon>Bacillati</taxon>
        <taxon>Actinomycetota</taxon>
        <taxon>Actinomycetes</taxon>
        <taxon>Kitasatosporales</taxon>
        <taxon>Streptomycetaceae</taxon>
        <taxon>Streptomyces</taxon>
        <taxon>Streptomyces violaceusniger group</taxon>
    </lineage>
</organism>
<name>A0A1H4KPL0_STRMJ</name>
<evidence type="ECO:0000313" key="2">
    <source>
        <dbReference type="Proteomes" id="UP000198609"/>
    </source>
</evidence>
<evidence type="ECO:0000313" key="1">
    <source>
        <dbReference type="EMBL" id="SEB60313.1"/>
    </source>
</evidence>
<protein>
    <submittedName>
        <fullName evidence="1">Uncharacterized protein</fullName>
    </submittedName>
</protein>
<proteinExistence type="predicted"/>
<sequence length="168" mass="18269">MWSRLTHPRAPVCIDLVCHLTSAASAAPTRSLEMNLLPVMTRLEREYRHEAHRTGSEAPFVTPDNVLKSTSPERGLSHLLTVLELLGECDYFASEDGWARFDADLAPLLVGDVVSDLLAYLHESGGLPAMHRAVEEAVEQLATDLELEADNGAGPTLQELALSTTGTH</sequence>
<reference evidence="2" key="1">
    <citation type="submission" date="2016-10" db="EMBL/GenBank/DDBJ databases">
        <authorList>
            <person name="Varghese N."/>
            <person name="Submissions S."/>
        </authorList>
    </citation>
    <scope>NUCLEOTIDE SEQUENCE [LARGE SCALE GENOMIC DNA]</scope>
    <source>
        <strain evidence="2">DSM 40318</strain>
    </source>
</reference>
<accession>A0A1H4KPL0</accession>
<dbReference type="AlphaFoldDB" id="A0A1H4KPL0"/>
<dbReference type="EMBL" id="FNST01000002">
    <property type="protein sequence ID" value="SEB60313.1"/>
    <property type="molecule type" value="Genomic_DNA"/>
</dbReference>
<dbReference type="Proteomes" id="UP000198609">
    <property type="component" value="Unassembled WGS sequence"/>
</dbReference>
<gene>
    <name evidence="1" type="ORF">SAMN04490356_0880</name>
</gene>
<keyword evidence="2" id="KW-1185">Reference proteome</keyword>